<feature type="chain" id="PRO_5042048660" evidence="1">
    <location>
        <begin position="21"/>
        <end position="180"/>
    </location>
</feature>
<evidence type="ECO:0000313" key="3">
    <source>
        <dbReference type="Proteomes" id="UP000887575"/>
    </source>
</evidence>
<keyword evidence="3" id="KW-1185">Reference proteome</keyword>
<reference evidence="4" key="1">
    <citation type="submission" date="2024-02" db="UniProtKB">
        <authorList>
            <consortium name="WormBaseParasite"/>
        </authorList>
    </citation>
    <scope>IDENTIFICATION</scope>
</reference>
<proteinExistence type="predicted"/>
<dbReference type="WBParaSite" id="MBELARI_LOCUS20985">
    <property type="protein sequence ID" value="MBELARI_LOCUS20985"/>
    <property type="gene ID" value="MBELARI_LOCUS20985"/>
</dbReference>
<evidence type="ECO:0000259" key="2">
    <source>
        <dbReference type="PROSITE" id="PS50041"/>
    </source>
</evidence>
<dbReference type="InterPro" id="IPR016186">
    <property type="entry name" value="C-type_lectin-like/link_sf"/>
</dbReference>
<sequence length="180" mass="20645">MKFYVFLVLFESIVCDKCGGDWWSYFKDTNACYMIAGPTNFEKGQQLCSTVDAKMASIHSEKENNFIVEMAKINQTLIGALPLDRITILLGGKRKDGKFQWLDGTPFDFEHWAAGEPNNWKDSGDRMDDVNEDCMALYTEKTIYGEGDQEIHLPEPYLGRWNDNLCDQRYRGVVCKKTLA</sequence>
<dbReference type="AlphaFoldDB" id="A0AAF3F3D0"/>
<dbReference type="PANTHER" id="PTHR22803">
    <property type="entry name" value="MANNOSE, PHOSPHOLIPASE, LECTIN RECEPTOR RELATED"/>
    <property type="match status" value="1"/>
</dbReference>
<keyword evidence="1" id="KW-0732">Signal</keyword>
<feature type="domain" description="C-type lectin" evidence="2">
    <location>
        <begin position="28"/>
        <end position="175"/>
    </location>
</feature>
<protein>
    <submittedName>
        <fullName evidence="4">C-type lectin domain-containing protein</fullName>
    </submittedName>
</protein>
<dbReference type="InterPro" id="IPR050111">
    <property type="entry name" value="C-type_lectin/snaclec_domain"/>
</dbReference>
<dbReference type="PROSITE" id="PS50041">
    <property type="entry name" value="C_TYPE_LECTIN_2"/>
    <property type="match status" value="1"/>
</dbReference>
<name>A0AAF3F3D0_9BILA</name>
<evidence type="ECO:0000256" key="1">
    <source>
        <dbReference type="SAM" id="SignalP"/>
    </source>
</evidence>
<feature type="signal peptide" evidence="1">
    <location>
        <begin position="1"/>
        <end position="20"/>
    </location>
</feature>
<dbReference type="InterPro" id="IPR001304">
    <property type="entry name" value="C-type_lectin-like"/>
</dbReference>
<dbReference type="InterPro" id="IPR016187">
    <property type="entry name" value="CTDL_fold"/>
</dbReference>
<dbReference type="SMART" id="SM00034">
    <property type="entry name" value="CLECT"/>
    <property type="match status" value="1"/>
</dbReference>
<evidence type="ECO:0000313" key="4">
    <source>
        <dbReference type="WBParaSite" id="MBELARI_LOCUS20985"/>
    </source>
</evidence>
<dbReference type="SUPFAM" id="SSF56436">
    <property type="entry name" value="C-type lectin-like"/>
    <property type="match status" value="1"/>
</dbReference>
<organism evidence="3 4">
    <name type="scientific">Mesorhabditis belari</name>
    <dbReference type="NCBI Taxonomy" id="2138241"/>
    <lineage>
        <taxon>Eukaryota</taxon>
        <taxon>Metazoa</taxon>
        <taxon>Ecdysozoa</taxon>
        <taxon>Nematoda</taxon>
        <taxon>Chromadorea</taxon>
        <taxon>Rhabditida</taxon>
        <taxon>Rhabditina</taxon>
        <taxon>Rhabditomorpha</taxon>
        <taxon>Rhabditoidea</taxon>
        <taxon>Rhabditidae</taxon>
        <taxon>Mesorhabditinae</taxon>
        <taxon>Mesorhabditis</taxon>
    </lineage>
</organism>
<dbReference type="Proteomes" id="UP000887575">
    <property type="component" value="Unassembled WGS sequence"/>
</dbReference>
<dbReference type="Pfam" id="PF00059">
    <property type="entry name" value="Lectin_C"/>
    <property type="match status" value="1"/>
</dbReference>
<dbReference type="Gene3D" id="3.10.100.10">
    <property type="entry name" value="Mannose-Binding Protein A, subunit A"/>
    <property type="match status" value="1"/>
</dbReference>
<accession>A0AAF3F3D0</accession>